<dbReference type="EnsemblMetazoa" id="SMAR001045-RA">
    <property type="protein sequence ID" value="SMAR001045-PA"/>
    <property type="gene ID" value="SMAR001045"/>
</dbReference>
<accession>T1IJH6</accession>
<sequence>MARDFLVIPGTSVPIEREYSDGFLNCRSERERIEFIDASDDLGLSLSLKKIFFHRVKAALRSGA</sequence>
<keyword evidence="2" id="KW-1185">Reference proteome</keyword>
<evidence type="ECO:0000313" key="1">
    <source>
        <dbReference type="EnsemblMetazoa" id="SMAR001045-PA"/>
    </source>
</evidence>
<evidence type="ECO:0000313" key="2">
    <source>
        <dbReference type="Proteomes" id="UP000014500"/>
    </source>
</evidence>
<dbReference type="AlphaFoldDB" id="T1IJH6"/>
<dbReference type="HOGENOM" id="CLU_2870405_0_0_1"/>
<proteinExistence type="predicted"/>
<reference evidence="1" key="2">
    <citation type="submission" date="2015-02" db="UniProtKB">
        <authorList>
            <consortium name="EnsemblMetazoa"/>
        </authorList>
    </citation>
    <scope>IDENTIFICATION</scope>
</reference>
<reference evidence="2" key="1">
    <citation type="submission" date="2011-05" db="EMBL/GenBank/DDBJ databases">
        <authorList>
            <person name="Richards S.R."/>
            <person name="Qu J."/>
            <person name="Jiang H."/>
            <person name="Jhangiani S.N."/>
            <person name="Agravi P."/>
            <person name="Goodspeed R."/>
            <person name="Gross S."/>
            <person name="Mandapat C."/>
            <person name="Jackson L."/>
            <person name="Mathew T."/>
            <person name="Pu L."/>
            <person name="Thornton R."/>
            <person name="Saada N."/>
            <person name="Wilczek-Boney K.B."/>
            <person name="Lee S."/>
            <person name="Kovar C."/>
            <person name="Wu Y."/>
            <person name="Scherer S.E."/>
            <person name="Worley K.C."/>
            <person name="Muzny D.M."/>
            <person name="Gibbs R."/>
        </authorList>
    </citation>
    <scope>NUCLEOTIDE SEQUENCE</scope>
    <source>
        <strain evidence="2">Brora</strain>
    </source>
</reference>
<protein>
    <submittedName>
        <fullName evidence="1">Uncharacterized protein</fullName>
    </submittedName>
</protein>
<organism evidence="1 2">
    <name type="scientific">Strigamia maritima</name>
    <name type="common">European centipede</name>
    <name type="synonym">Geophilus maritimus</name>
    <dbReference type="NCBI Taxonomy" id="126957"/>
    <lineage>
        <taxon>Eukaryota</taxon>
        <taxon>Metazoa</taxon>
        <taxon>Ecdysozoa</taxon>
        <taxon>Arthropoda</taxon>
        <taxon>Myriapoda</taxon>
        <taxon>Chilopoda</taxon>
        <taxon>Pleurostigmophora</taxon>
        <taxon>Geophilomorpha</taxon>
        <taxon>Linotaeniidae</taxon>
        <taxon>Strigamia</taxon>
    </lineage>
</organism>
<dbReference type="EMBL" id="JH430293">
    <property type="status" value="NOT_ANNOTATED_CDS"/>
    <property type="molecule type" value="Genomic_DNA"/>
</dbReference>
<dbReference type="Proteomes" id="UP000014500">
    <property type="component" value="Unassembled WGS sequence"/>
</dbReference>
<name>T1IJH6_STRMM</name>